<organism evidence="1 2">
    <name type="scientific">Postia placenta MAD-698-R-SB12</name>
    <dbReference type="NCBI Taxonomy" id="670580"/>
    <lineage>
        <taxon>Eukaryota</taxon>
        <taxon>Fungi</taxon>
        <taxon>Dikarya</taxon>
        <taxon>Basidiomycota</taxon>
        <taxon>Agaricomycotina</taxon>
        <taxon>Agaricomycetes</taxon>
        <taxon>Polyporales</taxon>
        <taxon>Adustoporiaceae</taxon>
        <taxon>Rhodonia</taxon>
    </lineage>
</organism>
<name>A0A1X6MX39_9APHY</name>
<proteinExistence type="predicted"/>
<dbReference type="Proteomes" id="UP000194127">
    <property type="component" value="Unassembled WGS sequence"/>
</dbReference>
<accession>A0A1X6MX39</accession>
<reference evidence="1 2" key="1">
    <citation type="submission" date="2017-04" db="EMBL/GenBank/DDBJ databases">
        <title>Genome Sequence of the Model Brown-Rot Fungus Postia placenta SB12.</title>
        <authorList>
            <consortium name="DOE Joint Genome Institute"/>
            <person name="Gaskell J."/>
            <person name="Kersten P."/>
            <person name="Larrondo L.F."/>
            <person name="Canessa P."/>
            <person name="Martinez D."/>
            <person name="Hibbett D."/>
            <person name="Schmoll M."/>
            <person name="Kubicek C.P."/>
            <person name="Martinez A.T."/>
            <person name="Yadav J."/>
            <person name="Master E."/>
            <person name="Magnuson J.K."/>
            <person name="James T."/>
            <person name="Yaver D."/>
            <person name="Berka R."/>
            <person name="Labutti K."/>
            <person name="Lipzen A."/>
            <person name="Aerts A."/>
            <person name="Barry K."/>
            <person name="Henrissat B."/>
            <person name="Blanchette R."/>
            <person name="Grigoriev I."/>
            <person name="Cullen D."/>
        </authorList>
    </citation>
    <scope>NUCLEOTIDE SEQUENCE [LARGE SCALE GENOMIC DNA]</scope>
    <source>
        <strain evidence="1 2">MAD-698-R-SB12</strain>
    </source>
</reference>
<keyword evidence="2" id="KW-1185">Reference proteome</keyword>
<dbReference type="GeneID" id="36325918"/>
<gene>
    <name evidence="1" type="ORF">POSPLADRAFT_1057881</name>
</gene>
<dbReference type="AlphaFoldDB" id="A0A1X6MX39"/>
<dbReference type="RefSeq" id="XP_024337729.1">
    <property type="nucleotide sequence ID" value="XM_024480968.1"/>
</dbReference>
<protein>
    <submittedName>
        <fullName evidence="1">Uncharacterized protein</fullName>
    </submittedName>
</protein>
<sequence length="124" mass="13420">MEKGTTRAYDRDMYVLSDAHITGSSVVSRPQEDGTSVAGPLRFSGALSYSISWIRENTTHSHIQSSRGNTVSLASVAGLPYAEQGANIRQYAVFFDDDEGGEADLDAWVVTERTTAKPTAPFTT</sequence>
<dbReference type="EMBL" id="KZ110599">
    <property type="protein sequence ID" value="OSX60935.1"/>
    <property type="molecule type" value="Genomic_DNA"/>
</dbReference>
<evidence type="ECO:0000313" key="2">
    <source>
        <dbReference type="Proteomes" id="UP000194127"/>
    </source>
</evidence>
<evidence type="ECO:0000313" key="1">
    <source>
        <dbReference type="EMBL" id="OSX60935.1"/>
    </source>
</evidence>